<dbReference type="PRINTS" id="PR00344">
    <property type="entry name" value="BCTRLSENSOR"/>
</dbReference>
<dbReference type="InterPro" id="IPR036890">
    <property type="entry name" value="HATPase_C_sf"/>
</dbReference>
<comment type="caution">
    <text evidence="18">The sequence shown here is derived from an EMBL/GenBank/DDBJ whole genome shotgun (WGS) entry which is preliminary data.</text>
</comment>
<evidence type="ECO:0000256" key="3">
    <source>
        <dbReference type="ARBA" id="ARBA00012438"/>
    </source>
</evidence>
<reference evidence="18 19" key="1">
    <citation type="submission" date="2020-08" db="EMBL/GenBank/DDBJ databases">
        <title>Genome public.</title>
        <authorList>
            <person name="Liu C."/>
            <person name="Sun Q."/>
        </authorList>
    </citation>
    <scope>NUCLEOTIDE SEQUENCE [LARGE SCALE GENOMIC DNA]</scope>
    <source>
        <strain evidence="18 19">BX17</strain>
    </source>
</reference>
<dbReference type="Gene3D" id="6.10.340.10">
    <property type="match status" value="1"/>
</dbReference>
<dbReference type="InterPro" id="IPR003660">
    <property type="entry name" value="HAMP_dom"/>
</dbReference>
<dbReference type="InterPro" id="IPR003594">
    <property type="entry name" value="HATPase_dom"/>
</dbReference>
<evidence type="ECO:0000256" key="9">
    <source>
        <dbReference type="ARBA" id="ARBA00022777"/>
    </source>
</evidence>
<dbReference type="PROSITE" id="PS50109">
    <property type="entry name" value="HIS_KIN"/>
    <property type="match status" value="1"/>
</dbReference>
<protein>
    <recommendedName>
        <fullName evidence="3">histidine kinase</fullName>
        <ecNumber evidence="3">2.7.13.3</ecNumber>
    </recommendedName>
</protein>
<feature type="coiled-coil region" evidence="14">
    <location>
        <begin position="118"/>
        <end position="155"/>
    </location>
</feature>
<evidence type="ECO:0000256" key="13">
    <source>
        <dbReference type="ARBA" id="ARBA00023136"/>
    </source>
</evidence>
<evidence type="ECO:0000256" key="12">
    <source>
        <dbReference type="ARBA" id="ARBA00023012"/>
    </source>
</evidence>
<feature type="domain" description="Histidine kinase" evidence="16">
    <location>
        <begin position="155"/>
        <end position="375"/>
    </location>
</feature>
<dbReference type="FunFam" id="3.30.565.10:FF:000006">
    <property type="entry name" value="Sensor histidine kinase WalK"/>
    <property type="match status" value="1"/>
</dbReference>
<feature type="transmembrane region" description="Helical" evidence="15">
    <location>
        <begin position="7"/>
        <end position="29"/>
    </location>
</feature>
<dbReference type="Gene3D" id="3.30.565.10">
    <property type="entry name" value="Histidine kinase-like ATPase, C-terminal domain"/>
    <property type="match status" value="1"/>
</dbReference>
<keyword evidence="6" id="KW-0808">Transferase</keyword>
<keyword evidence="19" id="KW-1185">Reference proteome</keyword>
<dbReference type="InterPro" id="IPR003661">
    <property type="entry name" value="HisK_dim/P_dom"/>
</dbReference>
<dbReference type="PROSITE" id="PS50885">
    <property type="entry name" value="HAMP"/>
    <property type="match status" value="1"/>
</dbReference>
<dbReference type="PANTHER" id="PTHR45528:SF1">
    <property type="entry name" value="SENSOR HISTIDINE KINASE CPXA"/>
    <property type="match status" value="1"/>
</dbReference>
<evidence type="ECO:0000256" key="14">
    <source>
        <dbReference type="SAM" id="Coils"/>
    </source>
</evidence>
<keyword evidence="14" id="KW-0175">Coiled coil</keyword>
<dbReference type="InterPro" id="IPR005467">
    <property type="entry name" value="His_kinase_dom"/>
</dbReference>
<proteinExistence type="predicted"/>
<dbReference type="InterPro" id="IPR036097">
    <property type="entry name" value="HisK_dim/P_sf"/>
</dbReference>
<dbReference type="Pfam" id="PF00672">
    <property type="entry name" value="HAMP"/>
    <property type="match status" value="1"/>
</dbReference>
<dbReference type="SUPFAM" id="SSF47384">
    <property type="entry name" value="Homodimeric domain of signal transducing histidine kinase"/>
    <property type="match status" value="1"/>
</dbReference>
<dbReference type="Pfam" id="PF02518">
    <property type="entry name" value="HATPase_c"/>
    <property type="match status" value="1"/>
</dbReference>
<evidence type="ECO:0000256" key="6">
    <source>
        <dbReference type="ARBA" id="ARBA00022679"/>
    </source>
</evidence>
<organism evidence="18 19">
    <name type="scientific">Blautia segnis</name>
    <dbReference type="NCBI Taxonomy" id="2763030"/>
    <lineage>
        <taxon>Bacteria</taxon>
        <taxon>Bacillati</taxon>
        <taxon>Bacillota</taxon>
        <taxon>Clostridia</taxon>
        <taxon>Lachnospirales</taxon>
        <taxon>Lachnospiraceae</taxon>
        <taxon>Blautia</taxon>
    </lineage>
</organism>
<dbReference type="Pfam" id="PF00512">
    <property type="entry name" value="HisKA"/>
    <property type="match status" value="1"/>
</dbReference>
<comment type="subcellular location">
    <subcellularLocation>
        <location evidence="2">Cell membrane</location>
        <topology evidence="2">Multi-pass membrane protein</topology>
    </subcellularLocation>
</comment>
<evidence type="ECO:0000256" key="11">
    <source>
        <dbReference type="ARBA" id="ARBA00022989"/>
    </source>
</evidence>
<evidence type="ECO:0000256" key="8">
    <source>
        <dbReference type="ARBA" id="ARBA00022741"/>
    </source>
</evidence>
<evidence type="ECO:0000256" key="4">
    <source>
        <dbReference type="ARBA" id="ARBA00022475"/>
    </source>
</evidence>
<dbReference type="Gene3D" id="1.10.287.130">
    <property type="match status" value="1"/>
</dbReference>
<evidence type="ECO:0000256" key="15">
    <source>
        <dbReference type="SAM" id="Phobius"/>
    </source>
</evidence>
<dbReference type="SUPFAM" id="SSF55874">
    <property type="entry name" value="ATPase domain of HSP90 chaperone/DNA topoisomerase II/histidine kinase"/>
    <property type="match status" value="1"/>
</dbReference>
<dbReference type="InterPro" id="IPR004358">
    <property type="entry name" value="Sig_transdc_His_kin-like_C"/>
</dbReference>
<sequence length="380" mass="43200">MKLKTRIILGFTMIILMPLLLFAATLYGFSQSQKTQVQTESDGTVYDISITDSADSQGRVHVMAKDLFISAFIILISVALVVGLWVYRSIAVPLVKLKKATQNIKEGNLDFVLDVEGNDEFSELCQDFEEMRRRLKESTEEKNLIEKENKELISNISHDLKTPITAVKGYIEGIMDGVADTPEKMDRYVRTIYNKTNEMDHLINELTFYSKIDTNRIPYTFGKLNVEDYFADCAEEVGLELETRGIELVYANYVEKDVMVIADGEQIRRVIHNIISNAIKYMDKPKGIIQIRIKDVGDFIQIEIEDNGKGIGPKDLPYIFDRFYRTDVSRNSSKGGSGIGLSIVKKILEDHGGKVWATSRLGIGTIMYFVLRKYQEVPMK</sequence>
<dbReference type="SMART" id="SM00304">
    <property type="entry name" value="HAMP"/>
    <property type="match status" value="1"/>
</dbReference>
<dbReference type="FunFam" id="1.10.287.130:FF:000001">
    <property type="entry name" value="Two-component sensor histidine kinase"/>
    <property type="match status" value="1"/>
</dbReference>
<evidence type="ECO:0000256" key="5">
    <source>
        <dbReference type="ARBA" id="ARBA00022553"/>
    </source>
</evidence>
<dbReference type="GO" id="GO:0000155">
    <property type="term" value="F:phosphorelay sensor kinase activity"/>
    <property type="evidence" value="ECO:0007669"/>
    <property type="project" value="InterPro"/>
</dbReference>
<dbReference type="SUPFAM" id="SSF158472">
    <property type="entry name" value="HAMP domain-like"/>
    <property type="match status" value="1"/>
</dbReference>
<keyword evidence="11 15" id="KW-1133">Transmembrane helix</keyword>
<dbReference type="GO" id="GO:0005886">
    <property type="term" value="C:plasma membrane"/>
    <property type="evidence" value="ECO:0007669"/>
    <property type="project" value="UniProtKB-SubCell"/>
</dbReference>
<keyword evidence="12" id="KW-0902">Two-component regulatory system</keyword>
<evidence type="ECO:0000313" key="19">
    <source>
        <dbReference type="Proteomes" id="UP000652847"/>
    </source>
</evidence>
<dbReference type="CDD" id="cd00075">
    <property type="entry name" value="HATPase"/>
    <property type="match status" value="1"/>
</dbReference>
<gene>
    <name evidence="18" type="ORF">H8S54_04010</name>
</gene>
<dbReference type="EC" id="2.7.13.3" evidence="3"/>
<feature type="transmembrane region" description="Helical" evidence="15">
    <location>
        <begin position="67"/>
        <end position="87"/>
    </location>
</feature>
<name>A0A8I0DQA4_9FIRM</name>
<evidence type="ECO:0000259" key="16">
    <source>
        <dbReference type="PROSITE" id="PS50109"/>
    </source>
</evidence>
<keyword evidence="4" id="KW-1003">Cell membrane</keyword>
<evidence type="ECO:0000256" key="2">
    <source>
        <dbReference type="ARBA" id="ARBA00004651"/>
    </source>
</evidence>
<dbReference type="InterPro" id="IPR050398">
    <property type="entry name" value="HssS/ArlS-like"/>
</dbReference>
<dbReference type="CDD" id="cd00082">
    <property type="entry name" value="HisKA"/>
    <property type="match status" value="1"/>
</dbReference>
<evidence type="ECO:0000313" key="18">
    <source>
        <dbReference type="EMBL" id="MBC5650301.1"/>
    </source>
</evidence>
<evidence type="ECO:0000256" key="10">
    <source>
        <dbReference type="ARBA" id="ARBA00022840"/>
    </source>
</evidence>
<keyword evidence="13 15" id="KW-0472">Membrane</keyword>
<keyword evidence="10" id="KW-0067">ATP-binding</keyword>
<keyword evidence="5" id="KW-0597">Phosphoprotein</keyword>
<comment type="catalytic activity">
    <reaction evidence="1">
        <text>ATP + protein L-histidine = ADP + protein N-phospho-L-histidine.</text>
        <dbReference type="EC" id="2.7.13.3"/>
    </reaction>
</comment>
<dbReference type="AlphaFoldDB" id="A0A8I0DQA4"/>
<dbReference type="EMBL" id="JACOOT010000009">
    <property type="protein sequence ID" value="MBC5650301.1"/>
    <property type="molecule type" value="Genomic_DNA"/>
</dbReference>
<keyword evidence="8" id="KW-0547">Nucleotide-binding</keyword>
<evidence type="ECO:0000259" key="17">
    <source>
        <dbReference type="PROSITE" id="PS50885"/>
    </source>
</evidence>
<feature type="domain" description="HAMP" evidence="17">
    <location>
        <begin position="88"/>
        <end position="140"/>
    </location>
</feature>
<evidence type="ECO:0000256" key="1">
    <source>
        <dbReference type="ARBA" id="ARBA00000085"/>
    </source>
</evidence>
<dbReference type="SMART" id="SM00387">
    <property type="entry name" value="HATPase_c"/>
    <property type="match status" value="1"/>
</dbReference>
<dbReference type="CDD" id="cd06225">
    <property type="entry name" value="HAMP"/>
    <property type="match status" value="1"/>
</dbReference>
<dbReference type="RefSeq" id="WP_173767920.1">
    <property type="nucleotide sequence ID" value="NZ_JACOOT010000009.1"/>
</dbReference>
<dbReference type="PANTHER" id="PTHR45528">
    <property type="entry name" value="SENSOR HISTIDINE KINASE CPXA"/>
    <property type="match status" value="1"/>
</dbReference>
<dbReference type="SMART" id="SM00388">
    <property type="entry name" value="HisKA"/>
    <property type="match status" value="1"/>
</dbReference>
<evidence type="ECO:0000256" key="7">
    <source>
        <dbReference type="ARBA" id="ARBA00022692"/>
    </source>
</evidence>
<dbReference type="GO" id="GO:0005524">
    <property type="term" value="F:ATP binding"/>
    <property type="evidence" value="ECO:0007669"/>
    <property type="project" value="UniProtKB-KW"/>
</dbReference>
<keyword evidence="7 15" id="KW-0812">Transmembrane</keyword>
<dbReference type="Proteomes" id="UP000652847">
    <property type="component" value="Unassembled WGS sequence"/>
</dbReference>
<keyword evidence="9 18" id="KW-0418">Kinase</keyword>
<accession>A0A8I0DQA4</accession>